<evidence type="ECO:0000259" key="10">
    <source>
        <dbReference type="PROSITE" id="PS51330"/>
    </source>
</evidence>
<evidence type="ECO:0000256" key="8">
    <source>
        <dbReference type="PIRNR" id="PIRNR000194"/>
    </source>
</evidence>
<dbReference type="RefSeq" id="WP_062408430.1">
    <property type="nucleotide sequence ID" value="NZ_CP013652.1"/>
</dbReference>
<dbReference type="PROSITE" id="PS51330">
    <property type="entry name" value="DHFR_2"/>
    <property type="match status" value="1"/>
</dbReference>
<keyword evidence="5 8" id="KW-0521">NADP</keyword>
<dbReference type="GO" id="GO:0070401">
    <property type="term" value="F:NADP+ binding"/>
    <property type="evidence" value="ECO:0007669"/>
    <property type="project" value="UniProtKB-ARBA"/>
</dbReference>
<comment type="similarity">
    <text evidence="2 8 9">Belongs to the dihydrofolate reductase family.</text>
</comment>
<dbReference type="PANTHER" id="PTHR48069">
    <property type="entry name" value="DIHYDROFOLATE REDUCTASE"/>
    <property type="match status" value="1"/>
</dbReference>
<dbReference type="KEGG" id="pnp:IJ22_17320"/>
<evidence type="ECO:0000313" key="11">
    <source>
        <dbReference type="EMBL" id="ALS22106.1"/>
    </source>
</evidence>
<proteinExistence type="inferred from homology"/>
<dbReference type="GO" id="GO:0046654">
    <property type="term" value="P:tetrahydrofolate biosynthetic process"/>
    <property type="evidence" value="ECO:0007669"/>
    <property type="project" value="UniProtKB-UniPathway"/>
</dbReference>
<keyword evidence="4 8" id="KW-0554">One-carbon metabolism</keyword>
<dbReference type="CDD" id="cd00209">
    <property type="entry name" value="DHFR"/>
    <property type="match status" value="1"/>
</dbReference>
<comment type="pathway">
    <text evidence="1 8">Cofactor biosynthesis; tetrahydrofolate biosynthesis; 5,6,7,8-tetrahydrofolate from 7,8-dihydrofolate: step 1/1.</text>
</comment>
<accession>A0A0U2W9R5</accession>
<dbReference type="UniPathway" id="UPA00077">
    <property type="reaction ID" value="UER00158"/>
</dbReference>
<reference evidence="11 12" key="2">
    <citation type="journal article" date="2016" name="Genome Announc.">
        <title>Complete Genome Sequences of Two Interactive Moderate Thermophiles, Paenibacillus napthalenovorans 32O-Y and Paenibacillus sp. 32O-W.</title>
        <authorList>
            <person name="Butler R.R.III."/>
            <person name="Wang J."/>
            <person name="Stark B.C."/>
            <person name="Pombert J.F."/>
        </authorList>
    </citation>
    <scope>NUCLEOTIDE SEQUENCE [LARGE SCALE GENOMIC DNA]</scope>
    <source>
        <strain evidence="11 12">32O-Y</strain>
    </source>
</reference>
<feature type="domain" description="DHFR" evidence="10">
    <location>
        <begin position="1"/>
        <end position="158"/>
    </location>
</feature>
<dbReference type="Pfam" id="PF00186">
    <property type="entry name" value="DHFR_1"/>
    <property type="match status" value="1"/>
</dbReference>
<evidence type="ECO:0000256" key="7">
    <source>
        <dbReference type="ARBA" id="ARBA00025067"/>
    </source>
</evidence>
<dbReference type="EMBL" id="CP013652">
    <property type="protein sequence ID" value="ALS22106.1"/>
    <property type="molecule type" value="Genomic_DNA"/>
</dbReference>
<dbReference type="PANTHER" id="PTHR48069:SF3">
    <property type="entry name" value="DIHYDROFOLATE REDUCTASE"/>
    <property type="match status" value="1"/>
</dbReference>
<dbReference type="PRINTS" id="PR00070">
    <property type="entry name" value="DHFR"/>
</dbReference>
<dbReference type="Proteomes" id="UP000061660">
    <property type="component" value="Chromosome"/>
</dbReference>
<evidence type="ECO:0000256" key="1">
    <source>
        <dbReference type="ARBA" id="ARBA00004903"/>
    </source>
</evidence>
<dbReference type="InterPro" id="IPR024072">
    <property type="entry name" value="DHFR-like_dom_sf"/>
</dbReference>
<dbReference type="GO" id="GO:0005829">
    <property type="term" value="C:cytosol"/>
    <property type="evidence" value="ECO:0007669"/>
    <property type="project" value="TreeGrafter"/>
</dbReference>
<dbReference type="OrthoDB" id="9804315at2"/>
<organism evidence="11 12">
    <name type="scientific">Paenibacillus naphthalenovorans</name>
    <dbReference type="NCBI Taxonomy" id="162209"/>
    <lineage>
        <taxon>Bacteria</taxon>
        <taxon>Bacillati</taxon>
        <taxon>Bacillota</taxon>
        <taxon>Bacilli</taxon>
        <taxon>Bacillales</taxon>
        <taxon>Paenibacillaceae</taxon>
        <taxon>Paenibacillus</taxon>
    </lineage>
</organism>
<dbReference type="InterPro" id="IPR001796">
    <property type="entry name" value="DHFR_dom"/>
</dbReference>
<dbReference type="EC" id="1.5.1.3" evidence="3 8"/>
<evidence type="ECO:0000256" key="2">
    <source>
        <dbReference type="ARBA" id="ARBA00009539"/>
    </source>
</evidence>
<comment type="function">
    <text evidence="7 8">Key enzyme in folate metabolism. Catalyzes an essential reaction for de novo glycine and purine synthesis, and for DNA precursor synthesis.</text>
</comment>
<dbReference type="PIRSF" id="PIRSF000194">
    <property type="entry name" value="DHFR"/>
    <property type="match status" value="1"/>
</dbReference>
<gene>
    <name evidence="11" type="ORF">IJ22_17320</name>
</gene>
<reference evidence="12" key="1">
    <citation type="submission" date="2015-12" db="EMBL/GenBank/DDBJ databases">
        <title>Complete genome sequences of two moderately thermophilic Paenibacillus species.</title>
        <authorList>
            <person name="Butler R.III."/>
            <person name="Wang J."/>
            <person name="Stark B.C."/>
            <person name="Pombert J.-F."/>
        </authorList>
    </citation>
    <scope>NUCLEOTIDE SEQUENCE [LARGE SCALE GENOMIC DNA]</scope>
    <source>
        <strain evidence="12">32O-Y</strain>
    </source>
</reference>
<dbReference type="SUPFAM" id="SSF53597">
    <property type="entry name" value="Dihydrofolate reductase-like"/>
    <property type="match status" value="1"/>
</dbReference>
<evidence type="ECO:0000313" key="12">
    <source>
        <dbReference type="Proteomes" id="UP000061660"/>
    </source>
</evidence>
<dbReference type="PROSITE" id="PS00075">
    <property type="entry name" value="DHFR_1"/>
    <property type="match status" value="1"/>
</dbReference>
<dbReference type="InterPro" id="IPR012259">
    <property type="entry name" value="DHFR"/>
</dbReference>
<name>A0A0U2W9R5_9BACL</name>
<evidence type="ECO:0000256" key="9">
    <source>
        <dbReference type="RuleBase" id="RU004474"/>
    </source>
</evidence>
<sequence>MISLIVAHDKNRLIGSNNSLPWYLPNDLSHFKKITTGNIVVMGKNTYESIGKPLSNRINVILTRDNSCKIEGCIVSNSIHKLLQNICVEEEIFIIGGANVYSQFMTIADKLYVTYIDHQFEGDTYFPEYESNFKLIGDEKGMKDDKNPYDYYFREYVRK</sequence>
<dbReference type="FunFam" id="3.40.430.10:FF:000001">
    <property type="entry name" value="Dihydrofolate reductase"/>
    <property type="match status" value="1"/>
</dbReference>
<evidence type="ECO:0000256" key="6">
    <source>
        <dbReference type="ARBA" id="ARBA00023002"/>
    </source>
</evidence>
<protein>
    <recommendedName>
        <fullName evidence="3 8">Dihydrofolate reductase</fullName>
        <ecNumber evidence="3 8">1.5.1.3</ecNumber>
    </recommendedName>
</protein>
<comment type="catalytic activity">
    <reaction evidence="8">
        <text>(6S)-5,6,7,8-tetrahydrofolate + NADP(+) = 7,8-dihydrofolate + NADPH + H(+)</text>
        <dbReference type="Rhea" id="RHEA:15009"/>
        <dbReference type="ChEBI" id="CHEBI:15378"/>
        <dbReference type="ChEBI" id="CHEBI:57451"/>
        <dbReference type="ChEBI" id="CHEBI:57453"/>
        <dbReference type="ChEBI" id="CHEBI:57783"/>
        <dbReference type="ChEBI" id="CHEBI:58349"/>
        <dbReference type="EC" id="1.5.1.3"/>
    </reaction>
</comment>
<dbReference type="AlphaFoldDB" id="A0A0U2W9R5"/>
<evidence type="ECO:0000256" key="4">
    <source>
        <dbReference type="ARBA" id="ARBA00022563"/>
    </source>
</evidence>
<dbReference type="Gene3D" id="3.40.430.10">
    <property type="entry name" value="Dihydrofolate Reductase, subunit A"/>
    <property type="match status" value="1"/>
</dbReference>
<evidence type="ECO:0000256" key="3">
    <source>
        <dbReference type="ARBA" id="ARBA00012856"/>
    </source>
</evidence>
<dbReference type="GO" id="GO:0006730">
    <property type="term" value="P:one-carbon metabolic process"/>
    <property type="evidence" value="ECO:0007669"/>
    <property type="project" value="UniProtKB-KW"/>
</dbReference>
<dbReference type="GO" id="GO:0046452">
    <property type="term" value="P:dihydrofolate metabolic process"/>
    <property type="evidence" value="ECO:0007669"/>
    <property type="project" value="TreeGrafter"/>
</dbReference>
<evidence type="ECO:0000256" key="5">
    <source>
        <dbReference type="ARBA" id="ARBA00022857"/>
    </source>
</evidence>
<dbReference type="GO" id="GO:0046655">
    <property type="term" value="P:folic acid metabolic process"/>
    <property type="evidence" value="ECO:0007669"/>
    <property type="project" value="TreeGrafter"/>
</dbReference>
<dbReference type="GO" id="GO:0004146">
    <property type="term" value="F:dihydrofolate reductase activity"/>
    <property type="evidence" value="ECO:0007669"/>
    <property type="project" value="UniProtKB-EC"/>
</dbReference>
<dbReference type="PATRIC" id="fig|162209.4.peg.1835"/>
<keyword evidence="12" id="KW-1185">Reference proteome</keyword>
<dbReference type="InterPro" id="IPR017925">
    <property type="entry name" value="DHFR_CS"/>
</dbReference>
<keyword evidence="6 8" id="KW-0560">Oxidoreductase</keyword>
<dbReference type="STRING" id="162209.IJ22_17320"/>